<dbReference type="OrthoDB" id="9911547at2"/>
<dbReference type="Proteomes" id="UP000019150">
    <property type="component" value="Chromosome"/>
</dbReference>
<name>W5TJ27_9NOCA</name>
<dbReference type="STRING" id="1415166.NONO_c24650"/>
<dbReference type="RefSeq" id="WP_025348738.1">
    <property type="nucleotide sequence ID" value="NZ_CP006850.1"/>
</dbReference>
<evidence type="ECO:0000313" key="2">
    <source>
        <dbReference type="Proteomes" id="UP000019150"/>
    </source>
</evidence>
<evidence type="ECO:0000313" key="1">
    <source>
        <dbReference type="EMBL" id="AHH17261.1"/>
    </source>
</evidence>
<dbReference type="EMBL" id="CP006850">
    <property type="protein sequence ID" value="AHH17261.1"/>
    <property type="molecule type" value="Genomic_DNA"/>
</dbReference>
<accession>W5TJ27</accession>
<dbReference type="eggNOG" id="ENOG5031GP4">
    <property type="taxonomic scope" value="Bacteria"/>
</dbReference>
<keyword evidence="2" id="KW-1185">Reference proteome</keyword>
<gene>
    <name evidence="1" type="ORF">NONO_c24650</name>
</gene>
<dbReference type="PATRIC" id="fig|1415166.3.peg.2519"/>
<sequence>MYLREKFGFPPPPVRMEVGYDPKQDAVFLKIGRKGVQLVGGEVEWLIHDLRAAVVEQIAAGGVEGF</sequence>
<dbReference type="AlphaFoldDB" id="W5TJ27"/>
<dbReference type="HOGENOM" id="CLU_2826797_0_0_11"/>
<protein>
    <submittedName>
        <fullName evidence="1">Uncharacterized protein</fullName>
    </submittedName>
</protein>
<dbReference type="KEGG" id="nno:NONO_c24650"/>
<reference evidence="1 2" key="1">
    <citation type="journal article" date="2014" name="Appl. Environ. Microbiol.">
        <title>Insights into the Microbial Degradation of Rubber and Gutta-Percha by Analysis of the Complete Genome of Nocardia nova SH22a.</title>
        <authorList>
            <person name="Luo Q."/>
            <person name="Hiessl S."/>
            <person name="Poehlein A."/>
            <person name="Daniel R."/>
            <person name="Steinbuchel A."/>
        </authorList>
    </citation>
    <scope>NUCLEOTIDE SEQUENCE [LARGE SCALE GENOMIC DNA]</scope>
    <source>
        <strain evidence="1">SH22a</strain>
    </source>
</reference>
<proteinExistence type="predicted"/>
<organism evidence="1 2">
    <name type="scientific">Nocardia nova SH22a</name>
    <dbReference type="NCBI Taxonomy" id="1415166"/>
    <lineage>
        <taxon>Bacteria</taxon>
        <taxon>Bacillati</taxon>
        <taxon>Actinomycetota</taxon>
        <taxon>Actinomycetes</taxon>
        <taxon>Mycobacteriales</taxon>
        <taxon>Nocardiaceae</taxon>
        <taxon>Nocardia</taxon>
    </lineage>
</organism>